<dbReference type="PANTHER" id="PTHR28184:SF1">
    <property type="entry name" value="LARGE RIBOSOMAL SUBUNIT PROTEIN ML67"/>
    <property type="match status" value="1"/>
</dbReference>
<evidence type="ECO:0000313" key="10">
    <source>
        <dbReference type="EMBL" id="ODV84406.1"/>
    </source>
</evidence>
<dbReference type="PANTHER" id="PTHR28184">
    <property type="entry name" value="MITOCHONDRIAL HOMOLOGOUS RECOMBINATION PROTEIN 1"/>
    <property type="match status" value="1"/>
</dbReference>
<evidence type="ECO:0000256" key="8">
    <source>
        <dbReference type="ARBA" id="ARBA00035185"/>
    </source>
</evidence>
<dbReference type="Proteomes" id="UP000094801">
    <property type="component" value="Unassembled WGS sequence"/>
</dbReference>
<evidence type="ECO:0000256" key="1">
    <source>
        <dbReference type="ARBA" id="ARBA00004173"/>
    </source>
</evidence>
<keyword evidence="11" id="KW-1185">Reference proteome</keyword>
<dbReference type="InterPro" id="IPR024629">
    <property type="entry name" value="Ribosomal_mL67"/>
</dbReference>
<dbReference type="GO" id="GO:0000150">
    <property type="term" value="F:DNA strand exchange activity"/>
    <property type="evidence" value="ECO:0007669"/>
    <property type="project" value="InterPro"/>
</dbReference>
<accession>A0A1E4SY50</accession>
<comment type="subcellular location">
    <subcellularLocation>
        <location evidence="1">Mitochondrion</location>
    </subcellularLocation>
</comment>
<dbReference type="GO" id="GO:0005840">
    <property type="term" value="C:ribosome"/>
    <property type="evidence" value="ECO:0007669"/>
    <property type="project" value="UniProtKB-KW"/>
</dbReference>
<dbReference type="STRING" id="983967.A0A1E4SY50"/>
<protein>
    <recommendedName>
        <fullName evidence="8">Large ribosomal subunit protein mL67</fullName>
    </recommendedName>
    <alternativeName>
        <fullName evidence="9">Mitochondrial homologous recombination protein 1</fullName>
    </alternativeName>
</protein>
<keyword evidence="6" id="KW-0804">Transcription</keyword>
<dbReference type="Pfam" id="PF12829">
    <property type="entry name" value="Mhr1"/>
    <property type="match status" value="1"/>
</dbReference>
<organism evidence="10 11">
    <name type="scientific">[Candida] arabinofermentans NRRL YB-2248</name>
    <dbReference type="NCBI Taxonomy" id="983967"/>
    <lineage>
        <taxon>Eukaryota</taxon>
        <taxon>Fungi</taxon>
        <taxon>Dikarya</taxon>
        <taxon>Ascomycota</taxon>
        <taxon>Saccharomycotina</taxon>
        <taxon>Pichiomycetes</taxon>
        <taxon>Pichiales</taxon>
        <taxon>Pichiaceae</taxon>
        <taxon>Ogataea</taxon>
        <taxon>Ogataea/Candida clade</taxon>
    </lineage>
</organism>
<evidence type="ECO:0000256" key="9">
    <source>
        <dbReference type="ARBA" id="ARBA00035511"/>
    </source>
</evidence>
<gene>
    <name evidence="10" type="ORF">CANARDRAFT_176968</name>
</gene>
<evidence type="ECO:0000256" key="5">
    <source>
        <dbReference type="ARBA" id="ARBA00023128"/>
    </source>
</evidence>
<keyword evidence="4" id="KW-0805">Transcription regulation</keyword>
<dbReference type="GO" id="GO:0005739">
    <property type="term" value="C:mitochondrion"/>
    <property type="evidence" value="ECO:0007669"/>
    <property type="project" value="UniProtKB-SubCell"/>
</dbReference>
<dbReference type="GO" id="GO:0003697">
    <property type="term" value="F:single-stranded DNA binding"/>
    <property type="evidence" value="ECO:0007669"/>
    <property type="project" value="InterPro"/>
</dbReference>
<evidence type="ECO:0000256" key="6">
    <source>
        <dbReference type="ARBA" id="ARBA00023163"/>
    </source>
</evidence>
<dbReference type="OrthoDB" id="5333655at2759"/>
<reference evidence="11" key="1">
    <citation type="submission" date="2016-04" db="EMBL/GenBank/DDBJ databases">
        <title>Comparative genomics of biotechnologically important yeasts.</title>
        <authorList>
            <consortium name="DOE Joint Genome Institute"/>
            <person name="Riley R."/>
            <person name="Haridas S."/>
            <person name="Wolfe K.H."/>
            <person name="Lopes M.R."/>
            <person name="Hittinger C.T."/>
            <person name="Goker M."/>
            <person name="Salamov A."/>
            <person name="Wisecaver J."/>
            <person name="Long T.M."/>
            <person name="Aerts A.L."/>
            <person name="Barry K."/>
            <person name="Choi C."/>
            <person name="Clum A."/>
            <person name="Coughlan A.Y."/>
            <person name="Deshpande S."/>
            <person name="Douglass A.P."/>
            <person name="Hanson S.J."/>
            <person name="Klenk H.-P."/>
            <person name="Labutti K."/>
            <person name="Lapidus A."/>
            <person name="Lindquist E."/>
            <person name="Lipzen A."/>
            <person name="Meier-Kolthoff J.P."/>
            <person name="Ohm R.A."/>
            <person name="Otillar R.P."/>
            <person name="Pangilinan J."/>
            <person name="Peng Y."/>
            <person name="Rokas A."/>
            <person name="Rosa C.A."/>
            <person name="Scheuner C."/>
            <person name="Sibirny A.A."/>
            <person name="Slot J.C."/>
            <person name="Stielow J.B."/>
            <person name="Sun H."/>
            <person name="Kurtzman C.P."/>
            <person name="Blackwell M."/>
            <person name="Grigoriev I.V."/>
            <person name="Jeffries T.W."/>
        </authorList>
    </citation>
    <scope>NUCLEOTIDE SEQUENCE [LARGE SCALE GENOMIC DNA]</scope>
    <source>
        <strain evidence="11">NRRL YB-2248</strain>
    </source>
</reference>
<comment type="similarity">
    <text evidence="2">Belongs to the mitochondrion-specific ribosomal protein mL67 family.</text>
</comment>
<dbReference type="AlphaFoldDB" id="A0A1E4SY50"/>
<dbReference type="EMBL" id="KV453857">
    <property type="protein sequence ID" value="ODV84406.1"/>
    <property type="molecule type" value="Genomic_DNA"/>
</dbReference>
<proteinExistence type="inferred from homology"/>
<evidence type="ECO:0000313" key="11">
    <source>
        <dbReference type="Proteomes" id="UP000094801"/>
    </source>
</evidence>
<evidence type="ECO:0000256" key="4">
    <source>
        <dbReference type="ARBA" id="ARBA00023015"/>
    </source>
</evidence>
<keyword evidence="5" id="KW-0496">Mitochondrion</keyword>
<name>A0A1E4SY50_9ASCO</name>
<keyword evidence="3" id="KW-0689">Ribosomal protein</keyword>
<sequence>MASKFRNSFWLKENQFAPQVFLFRNIESGQVLYSQLPHLTKYQIKQQTFRPNWENRLPSSRRDIWRPLLIAQFTTYEKAIQAYHGLVELKHMRMNHKRKEANLLRKKNEYHQIWYSGQFRPTYIQESTADLSLIIDEFKLKGTKIYWDGLWFKGGDENWNSDLVSHFEIDRVGGRERFVALDNIVKKVIKLKN</sequence>
<evidence type="ECO:0000256" key="3">
    <source>
        <dbReference type="ARBA" id="ARBA00022980"/>
    </source>
</evidence>
<keyword evidence="7" id="KW-0687">Ribonucleoprotein</keyword>
<evidence type="ECO:0000256" key="7">
    <source>
        <dbReference type="ARBA" id="ARBA00023274"/>
    </source>
</evidence>
<dbReference type="GO" id="GO:1990904">
    <property type="term" value="C:ribonucleoprotein complex"/>
    <property type="evidence" value="ECO:0007669"/>
    <property type="project" value="UniProtKB-KW"/>
</dbReference>
<evidence type="ECO:0000256" key="2">
    <source>
        <dbReference type="ARBA" id="ARBA00010741"/>
    </source>
</evidence>
<dbReference type="GO" id="GO:0003735">
    <property type="term" value="F:structural constituent of ribosome"/>
    <property type="evidence" value="ECO:0007669"/>
    <property type="project" value="TreeGrafter"/>
</dbReference>